<dbReference type="AlphaFoldDB" id="L9WH29"/>
<comment type="caution">
    <text evidence="3">The sequence shown here is derived from an EMBL/GenBank/DDBJ whole genome shotgun (WGS) entry which is preliminary data.</text>
</comment>
<evidence type="ECO:0000313" key="4">
    <source>
        <dbReference type="Proteomes" id="UP000011602"/>
    </source>
</evidence>
<organism evidence="3 4">
    <name type="scientific">Natronolimnohabitans innermongolicus JCM 12255</name>
    <dbReference type="NCBI Taxonomy" id="1227499"/>
    <lineage>
        <taxon>Archaea</taxon>
        <taxon>Methanobacteriati</taxon>
        <taxon>Methanobacteriota</taxon>
        <taxon>Stenosarchaea group</taxon>
        <taxon>Halobacteria</taxon>
        <taxon>Halobacteriales</taxon>
        <taxon>Natrialbaceae</taxon>
        <taxon>Natronolimnohabitans</taxon>
    </lineage>
</organism>
<sequence length="98" mass="10871">MDGDWNRRPRDGYVDYVCPHCETTLTSRPSRKQSEPRRATPTQGRRRRGLGRGRSAPRPSAAWQRTLHATVQVWRASLGIGVSGIAAILGPSVGPPRR</sequence>
<gene>
    <name evidence="3" type="ORF">C493_21776</name>
</gene>
<evidence type="ECO:0000259" key="2">
    <source>
        <dbReference type="Pfam" id="PF26408"/>
    </source>
</evidence>
<feature type="domain" description="DUF8106" evidence="2">
    <location>
        <begin position="1"/>
        <end position="28"/>
    </location>
</feature>
<proteinExistence type="predicted"/>
<protein>
    <recommendedName>
        <fullName evidence="2">DUF8106 domain-containing protein</fullName>
    </recommendedName>
</protein>
<name>L9WH29_9EURY</name>
<accession>L9WH29</accession>
<dbReference type="EMBL" id="AOHZ01000109">
    <property type="protein sequence ID" value="ELY48759.1"/>
    <property type="molecule type" value="Genomic_DNA"/>
</dbReference>
<keyword evidence="4" id="KW-1185">Reference proteome</keyword>
<evidence type="ECO:0000256" key="1">
    <source>
        <dbReference type="SAM" id="MobiDB-lite"/>
    </source>
</evidence>
<reference evidence="3 4" key="1">
    <citation type="journal article" date="2014" name="PLoS Genet.">
        <title>Phylogenetically driven sequencing of extremely halophilic archaea reveals strategies for static and dynamic osmo-response.</title>
        <authorList>
            <person name="Becker E.A."/>
            <person name="Seitzer P.M."/>
            <person name="Tritt A."/>
            <person name="Larsen D."/>
            <person name="Krusor M."/>
            <person name="Yao A.I."/>
            <person name="Wu D."/>
            <person name="Madern D."/>
            <person name="Eisen J.A."/>
            <person name="Darling A.E."/>
            <person name="Facciotti M.T."/>
        </authorList>
    </citation>
    <scope>NUCLEOTIDE SEQUENCE [LARGE SCALE GENOMIC DNA]</scope>
    <source>
        <strain evidence="3 4">JCM 12255</strain>
    </source>
</reference>
<dbReference type="Pfam" id="PF26408">
    <property type="entry name" value="DUF8106"/>
    <property type="match status" value="1"/>
</dbReference>
<dbReference type="Proteomes" id="UP000011602">
    <property type="component" value="Unassembled WGS sequence"/>
</dbReference>
<dbReference type="InterPro" id="IPR058419">
    <property type="entry name" value="DUF8106"/>
</dbReference>
<feature type="region of interest" description="Disordered" evidence="1">
    <location>
        <begin position="24"/>
        <end position="63"/>
    </location>
</feature>
<dbReference type="eggNOG" id="arCOG07555">
    <property type="taxonomic scope" value="Archaea"/>
</dbReference>
<evidence type="ECO:0000313" key="3">
    <source>
        <dbReference type="EMBL" id="ELY48759.1"/>
    </source>
</evidence>
<dbReference type="STRING" id="1227499.C493_21776"/>